<evidence type="ECO:0000313" key="7">
    <source>
        <dbReference type="Proteomes" id="UP000274756"/>
    </source>
</evidence>
<dbReference type="GO" id="GO:0005737">
    <property type="term" value="C:cytoplasm"/>
    <property type="evidence" value="ECO:0007669"/>
    <property type="project" value="TreeGrafter"/>
</dbReference>
<dbReference type="SUPFAM" id="SSF52799">
    <property type="entry name" value="(Phosphotyrosine protein) phosphatases II"/>
    <property type="match status" value="1"/>
</dbReference>
<evidence type="ECO:0000256" key="2">
    <source>
        <dbReference type="ARBA" id="ARBA00022912"/>
    </source>
</evidence>
<dbReference type="OrthoDB" id="10252009at2759"/>
<dbReference type="AlphaFoldDB" id="A0A0N4U7X2"/>
<dbReference type="Proteomes" id="UP000274756">
    <property type="component" value="Unassembled WGS sequence"/>
</dbReference>
<dbReference type="InterPro" id="IPR029021">
    <property type="entry name" value="Prot-tyrosine_phosphatase-like"/>
</dbReference>
<organism evidence="6 8">
    <name type="scientific">Dracunculus medinensis</name>
    <name type="common">Guinea worm</name>
    <dbReference type="NCBI Taxonomy" id="318479"/>
    <lineage>
        <taxon>Eukaryota</taxon>
        <taxon>Metazoa</taxon>
        <taxon>Ecdysozoa</taxon>
        <taxon>Nematoda</taxon>
        <taxon>Chromadorea</taxon>
        <taxon>Rhabditida</taxon>
        <taxon>Spirurina</taxon>
        <taxon>Dracunculoidea</taxon>
        <taxon>Dracunculidae</taxon>
        <taxon>Dracunculus</taxon>
    </lineage>
</organism>
<dbReference type="GO" id="GO:0008579">
    <property type="term" value="F:JUN kinase phosphatase activity"/>
    <property type="evidence" value="ECO:0007669"/>
    <property type="project" value="TreeGrafter"/>
</dbReference>
<keyword evidence="1" id="KW-0378">Hydrolase</keyword>
<dbReference type="InterPro" id="IPR000340">
    <property type="entry name" value="Dual-sp_phosphatase_cat-dom"/>
</dbReference>
<evidence type="ECO:0000259" key="3">
    <source>
        <dbReference type="PROSITE" id="PS50054"/>
    </source>
</evidence>
<sequence length="257" mass="29084">MNQFCCCVDEPVLHDVEMLYVRGRRSVFEIVLEKHGDRARAKYIFGSMKPMRPSYFETGHYTITFIDGSVMTEKILESSASKMDSSDSPSKSIETKSSAKKYGYIVDMQPDLLMPMVSKGVFIGSQDAAMSLKTLRDSSITHIINCATGIPNFFPDHFVYLKIDIFDLPESDIRLHFDKCHNFMRECVLKGGNVLVHCNAGLSRSATVVISYIMHYDGKSLQDALAHVNGLRHVHPNPGFMMQLRDYEQQLQLNSDP</sequence>
<dbReference type="Gene3D" id="3.90.190.10">
    <property type="entry name" value="Protein tyrosine phosphatase superfamily"/>
    <property type="match status" value="1"/>
</dbReference>
<evidence type="ECO:0000313" key="8">
    <source>
        <dbReference type="WBParaSite" id="DME_0000310801-mRNA-1"/>
    </source>
</evidence>
<protein>
    <submittedName>
        <fullName evidence="8">Protein-serine/threonine phosphatase</fullName>
    </submittedName>
</protein>
<reference evidence="8" key="1">
    <citation type="submission" date="2017-02" db="UniProtKB">
        <authorList>
            <consortium name="WormBaseParasite"/>
        </authorList>
    </citation>
    <scope>IDENTIFICATION</scope>
</reference>
<dbReference type="Pfam" id="PF00782">
    <property type="entry name" value="DSPc"/>
    <property type="match status" value="1"/>
</dbReference>
<dbReference type="PROSITE" id="PS00383">
    <property type="entry name" value="TYR_PHOSPHATASE_1"/>
    <property type="match status" value="1"/>
</dbReference>
<dbReference type="Proteomes" id="UP000038040">
    <property type="component" value="Unplaced"/>
</dbReference>
<feature type="domain" description="Tyrosine-protein phosphatase" evidence="3">
    <location>
        <begin position="109"/>
        <end position="253"/>
    </location>
</feature>
<keyword evidence="2" id="KW-0904">Protein phosphatase</keyword>
<dbReference type="PROSITE" id="PS50054">
    <property type="entry name" value="TYR_PHOSPHATASE_DUAL"/>
    <property type="match status" value="1"/>
</dbReference>
<evidence type="ECO:0000259" key="4">
    <source>
        <dbReference type="PROSITE" id="PS50056"/>
    </source>
</evidence>
<dbReference type="CDD" id="cd14498">
    <property type="entry name" value="DSP"/>
    <property type="match status" value="1"/>
</dbReference>
<feature type="domain" description="Tyrosine specific protein phosphatases" evidence="4">
    <location>
        <begin position="174"/>
        <end position="232"/>
    </location>
</feature>
<dbReference type="PANTHER" id="PTHR46377">
    <property type="entry name" value="DUAL SPECIFICITY PROTEIN PHOSPHATASE 19"/>
    <property type="match status" value="1"/>
</dbReference>
<evidence type="ECO:0000313" key="6">
    <source>
        <dbReference type="Proteomes" id="UP000038040"/>
    </source>
</evidence>
<reference evidence="5 7" key="2">
    <citation type="submission" date="2018-11" db="EMBL/GenBank/DDBJ databases">
        <authorList>
            <consortium name="Pathogen Informatics"/>
        </authorList>
    </citation>
    <scope>NUCLEOTIDE SEQUENCE [LARGE SCALE GENOMIC DNA]</scope>
</reference>
<dbReference type="InterPro" id="IPR016130">
    <property type="entry name" value="Tyr_Pase_AS"/>
</dbReference>
<dbReference type="InterPro" id="IPR020422">
    <property type="entry name" value="TYR_PHOSPHATASE_DUAL_dom"/>
</dbReference>
<keyword evidence="7" id="KW-1185">Reference proteome</keyword>
<dbReference type="InterPro" id="IPR000387">
    <property type="entry name" value="Tyr_Pase_dom"/>
</dbReference>
<evidence type="ECO:0000256" key="1">
    <source>
        <dbReference type="ARBA" id="ARBA00022801"/>
    </source>
</evidence>
<dbReference type="PANTHER" id="PTHR46377:SF1">
    <property type="entry name" value="DUAL SPECIFICITY PROTEIN PHOSPHATASE 19"/>
    <property type="match status" value="1"/>
</dbReference>
<dbReference type="EMBL" id="UYYG01001159">
    <property type="protein sequence ID" value="VDN57294.1"/>
    <property type="molecule type" value="Genomic_DNA"/>
</dbReference>
<proteinExistence type="predicted"/>
<gene>
    <name evidence="5" type="ORF">DME_LOCUS7267</name>
</gene>
<dbReference type="WBParaSite" id="DME_0000310801-mRNA-1">
    <property type="protein sequence ID" value="DME_0000310801-mRNA-1"/>
    <property type="gene ID" value="DME_0000310801"/>
</dbReference>
<name>A0A0N4U7X2_DRAME</name>
<dbReference type="SMART" id="SM00195">
    <property type="entry name" value="DSPc"/>
    <property type="match status" value="1"/>
</dbReference>
<dbReference type="STRING" id="318479.A0A0N4U7X2"/>
<accession>A0A0N4U7X2</accession>
<dbReference type="PROSITE" id="PS50056">
    <property type="entry name" value="TYR_PHOSPHATASE_2"/>
    <property type="match status" value="1"/>
</dbReference>
<evidence type="ECO:0000313" key="5">
    <source>
        <dbReference type="EMBL" id="VDN57294.1"/>
    </source>
</evidence>